<sequence length="86" mass="10316">MLSNFLKSGLVKTVWINADVKSIYKVFKKLGIYNLFLKQNIKIWKALLEYQIAFKIISKNNISKRLEQNDKYYNNIEYQQTSFIIF</sequence>
<accession>A0AAJ1UWP5</accession>
<dbReference type="EMBL" id="JASDDP010000019">
    <property type="protein sequence ID" value="MDJ1645852.1"/>
    <property type="molecule type" value="Genomic_DNA"/>
</dbReference>
<dbReference type="AlphaFoldDB" id="A0AAJ1UWP5"/>
<keyword evidence="2" id="KW-1185">Reference proteome</keyword>
<gene>
    <name evidence="1" type="ORF">QLQ80_01965</name>
</gene>
<organism evidence="1 2">
    <name type="scientific">Mycoplasma phocimorsus</name>
    <dbReference type="NCBI Taxonomy" id="3045839"/>
    <lineage>
        <taxon>Bacteria</taxon>
        <taxon>Bacillati</taxon>
        <taxon>Mycoplasmatota</taxon>
        <taxon>Mollicutes</taxon>
        <taxon>Mycoplasmataceae</taxon>
        <taxon>Mycoplasma</taxon>
    </lineage>
</organism>
<proteinExistence type="predicted"/>
<comment type="caution">
    <text evidence="1">The sequence shown here is derived from an EMBL/GenBank/DDBJ whole genome shotgun (WGS) entry which is preliminary data.</text>
</comment>
<dbReference type="RefSeq" id="WP_283823706.1">
    <property type="nucleotide sequence ID" value="NZ_JASDAY010000022.1"/>
</dbReference>
<evidence type="ECO:0000313" key="2">
    <source>
        <dbReference type="Proteomes" id="UP001224428"/>
    </source>
</evidence>
<protein>
    <submittedName>
        <fullName evidence="1">Uncharacterized protein</fullName>
    </submittedName>
</protein>
<dbReference type="Proteomes" id="UP001224428">
    <property type="component" value="Unassembled WGS sequence"/>
</dbReference>
<name>A0AAJ1UWP5_9MOLU</name>
<reference evidence="1" key="1">
    <citation type="submission" date="2023-05" db="EMBL/GenBank/DDBJ databases">
        <title>Mycoplasma phocimorsus sp. nov., isolated from Scandinavian patients with seal finger or septic arthritis after contact with seals.</title>
        <authorList>
            <person name="Skafte-Holm A."/>
            <person name="Pedersen T.R."/>
            <person name="Froelund M."/>
            <person name="Stegger M."/>
            <person name="Qvortrup K."/>
            <person name="Michaels D.L."/>
            <person name="Brown D.R."/>
            <person name="Jensen J.S."/>
        </authorList>
    </citation>
    <scope>NUCLEOTIDE SEQUENCE</scope>
    <source>
        <strain evidence="1">M5725</strain>
    </source>
</reference>
<evidence type="ECO:0000313" key="1">
    <source>
        <dbReference type="EMBL" id="MDJ1645852.1"/>
    </source>
</evidence>